<dbReference type="CDD" id="cd00267">
    <property type="entry name" value="ABC_ATPase"/>
    <property type="match status" value="1"/>
</dbReference>
<protein>
    <submittedName>
        <fullName evidence="4">ABC transporter</fullName>
    </submittedName>
</protein>
<evidence type="ECO:0000256" key="2">
    <source>
        <dbReference type="ARBA" id="ARBA00022840"/>
    </source>
</evidence>
<dbReference type="SMART" id="SM00382">
    <property type="entry name" value="AAA"/>
    <property type="match status" value="1"/>
</dbReference>
<dbReference type="PROSITE" id="PS00211">
    <property type="entry name" value="ABC_TRANSPORTER_1"/>
    <property type="match status" value="1"/>
</dbReference>
<dbReference type="RefSeq" id="WP_067415514.1">
    <property type="nucleotide sequence ID" value="NZ_LNTY01000033.1"/>
</dbReference>
<dbReference type="EMBL" id="LNTY01000033">
    <property type="protein sequence ID" value="KXF81883.1"/>
    <property type="molecule type" value="Genomic_DNA"/>
</dbReference>
<dbReference type="InterPro" id="IPR027417">
    <property type="entry name" value="P-loop_NTPase"/>
</dbReference>
<dbReference type="InterPro" id="IPR003593">
    <property type="entry name" value="AAA+_ATPase"/>
</dbReference>
<evidence type="ECO:0000313" key="5">
    <source>
        <dbReference type="Proteomes" id="UP000070529"/>
    </source>
</evidence>
<dbReference type="InterPro" id="IPR017871">
    <property type="entry name" value="ABC_transporter-like_CS"/>
</dbReference>
<keyword evidence="1" id="KW-0547">Nucleotide-binding</keyword>
<dbReference type="PANTHER" id="PTHR43119">
    <property type="entry name" value="ABC TRANSPORT PROTEIN ATP-BINDING COMPONENT-RELATED"/>
    <property type="match status" value="1"/>
</dbReference>
<sequence>MADILSLVQLRSAFSPDGVPTLSADLTEGNHFVLTGPSGCGKSSLLKVIAALQPAKEGTMSWQSREIEPAHFAWWRSQFCYLPQEPVMGAETLQGALELPWALGAVKSTFLVDVAQHVLHALGLKHALDTEINTLSGGEKQRVAIARALLLDKPIWLMDEPTSALDADSRDNLIALLADKPTIRISISHDPVWVESATQSFVMGGS</sequence>
<dbReference type="OrthoDB" id="4408248at2"/>
<dbReference type="PROSITE" id="PS50893">
    <property type="entry name" value="ABC_TRANSPORTER_2"/>
    <property type="match status" value="1"/>
</dbReference>
<dbReference type="PANTHER" id="PTHR43119:SF1">
    <property type="entry name" value="ABC TRANSPORTER DOMAIN-CONTAINING PROTEIN"/>
    <property type="match status" value="1"/>
</dbReference>
<organism evidence="4 5">
    <name type="scientific">Enterovibrio coralii</name>
    <dbReference type="NCBI Taxonomy" id="294935"/>
    <lineage>
        <taxon>Bacteria</taxon>
        <taxon>Pseudomonadati</taxon>
        <taxon>Pseudomonadota</taxon>
        <taxon>Gammaproteobacteria</taxon>
        <taxon>Vibrionales</taxon>
        <taxon>Vibrionaceae</taxon>
        <taxon>Enterovibrio</taxon>
    </lineage>
</organism>
<keyword evidence="5" id="KW-1185">Reference proteome</keyword>
<proteinExistence type="predicted"/>
<dbReference type="GO" id="GO:0005524">
    <property type="term" value="F:ATP binding"/>
    <property type="evidence" value="ECO:0007669"/>
    <property type="project" value="UniProtKB-KW"/>
</dbReference>
<reference evidence="4 5" key="1">
    <citation type="submission" date="2015-11" db="EMBL/GenBank/DDBJ databases">
        <title>Genomic Taxonomy of the Vibrionaceae.</title>
        <authorList>
            <person name="Gomez-Gil B."/>
            <person name="Enciso-Ibarra J."/>
        </authorList>
    </citation>
    <scope>NUCLEOTIDE SEQUENCE [LARGE SCALE GENOMIC DNA]</scope>
    <source>
        <strain evidence="4 5">CAIM 912</strain>
    </source>
</reference>
<dbReference type="GO" id="GO:0016887">
    <property type="term" value="F:ATP hydrolysis activity"/>
    <property type="evidence" value="ECO:0007669"/>
    <property type="project" value="InterPro"/>
</dbReference>
<dbReference type="InterPro" id="IPR003439">
    <property type="entry name" value="ABC_transporter-like_ATP-bd"/>
</dbReference>
<gene>
    <name evidence="4" type="ORF">ATN88_20555</name>
</gene>
<evidence type="ECO:0000259" key="3">
    <source>
        <dbReference type="PROSITE" id="PS50893"/>
    </source>
</evidence>
<accession>A0A135I8V2</accession>
<evidence type="ECO:0000313" key="4">
    <source>
        <dbReference type="EMBL" id="KXF81883.1"/>
    </source>
</evidence>
<name>A0A135I8V2_9GAMM</name>
<feature type="domain" description="ABC transporter" evidence="3">
    <location>
        <begin position="2"/>
        <end position="205"/>
    </location>
</feature>
<dbReference type="Pfam" id="PF00005">
    <property type="entry name" value="ABC_tran"/>
    <property type="match status" value="1"/>
</dbReference>
<dbReference type="Gene3D" id="3.40.50.300">
    <property type="entry name" value="P-loop containing nucleotide triphosphate hydrolases"/>
    <property type="match status" value="1"/>
</dbReference>
<dbReference type="STRING" id="294935.ATN88_20555"/>
<evidence type="ECO:0000256" key="1">
    <source>
        <dbReference type="ARBA" id="ARBA00022741"/>
    </source>
</evidence>
<dbReference type="Proteomes" id="UP000070529">
    <property type="component" value="Unassembled WGS sequence"/>
</dbReference>
<comment type="caution">
    <text evidence="4">The sequence shown here is derived from an EMBL/GenBank/DDBJ whole genome shotgun (WGS) entry which is preliminary data.</text>
</comment>
<keyword evidence="2" id="KW-0067">ATP-binding</keyword>
<dbReference type="SUPFAM" id="SSF52540">
    <property type="entry name" value="P-loop containing nucleoside triphosphate hydrolases"/>
    <property type="match status" value="1"/>
</dbReference>
<dbReference type="AlphaFoldDB" id="A0A135I8V2"/>